<sequence length="238" mass="27039">MSSSSSMVVQEKAELLAGPVCTILVGSDKQAFSVHEKLICDSSPFFRAALGGPWEEASEHIVKLPEEEPKIFSIYLHWVYYGKLAVLVDRAQLPTITGLELQDRERRFSNEEYLQLLKACVFADKILDGKFHDTIIRAVVERILNKDASGYRRVPESTATVWLFNNAPISAPICQLVIDEYVREGRGCWTGTPDVPTALPITFFRVLAHTLMEKRKFTQSPLEPEKYFYANSVLKRKR</sequence>
<reference evidence="2" key="1">
    <citation type="submission" date="2022-12" db="EMBL/GenBank/DDBJ databases">
        <authorList>
            <person name="Petersen C."/>
        </authorList>
    </citation>
    <scope>NUCLEOTIDE SEQUENCE</scope>
    <source>
        <strain evidence="2">IBT 35675</strain>
    </source>
</reference>
<feature type="domain" description="BTB" evidence="1">
    <location>
        <begin position="21"/>
        <end position="88"/>
    </location>
</feature>
<dbReference type="SUPFAM" id="SSF54695">
    <property type="entry name" value="POZ domain"/>
    <property type="match status" value="1"/>
</dbReference>
<dbReference type="CDD" id="cd18186">
    <property type="entry name" value="BTB_POZ_ZBTB_KLHL-like"/>
    <property type="match status" value="1"/>
</dbReference>
<dbReference type="PROSITE" id="PS50097">
    <property type="entry name" value="BTB"/>
    <property type="match status" value="1"/>
</dbReference>
<evidence type="ECO:0000259" key="1">
    <source>
        <dbReference type="PROSITE" id="PS50097"/>
    </source>
</evidence>
<protein>
    <recommendedName>
        <fullName evidence="1">BTB domain-containing protein</fullName>
    </recommendedName>
</protein>
<dbReference type="Pfam" id="PF00651">
    <property type="entry name" value="BTB"/>
    <property type="match status" value="1"/>
</dbReference>
<accession>A0A9W9UV14</accession>
<evidence type="ECO:0000313" key="2">
    <source>
        <dbReference type="EMBL" id="KAJ5357609.1"/>
    </source>
</evidence>
<reference evidence="2" key="2">
    <citation type="journal article" date="2023" name="IMA Fungus">
        <title>Comparative genomic study of the Penicillium genus elucidates a diverse pangenome and 15 lateral gene transfer events.</title>
        <authorList>
            <person name="Petersen C."/>
            <person name="Sorensen T."/>
            <person name="Nielsen M.R."/>
            <person name="Sondergaard T.E."/>
            <person name="Sorensen J.L."/>
            <person name="Fitzpatrick D.A."/>
            <person name="Frisvad J.C."/>
            <person name="Nielsen K.L."/>
        </authorList>
    </citation>
    <scope>NUCLEOTIDE SEQUENCE</scope>
    <source>
        <strain evidence="2">IBT 35675</strain>
    </source>
</reference>
<dbReference type="AlphaFoldDB" id="A0A9W9UV14"/>
<dbReference type="Proteomes" id="UP001148299">
    <property type="component" value="Unassembled WGS sequence"/>
</dbReference>
<dbReference type="Gene3D" id="3.30.710.10">
    <property type="entry name" value="Potassium Channel Kv1.1, Chain A"/>
    <property type="match status" value="1"/>
</dbReference>
<keyword evidence="3" id="KW-1185">Reference proteome</keyword>
<gene>
    <name evidence="2" type="ORF">N7541_004767</name>
</gene>
<comment type="caution">
    <text evidence="2">The sequence shown here is derived from an EMBL/GenBank/DDBJ whole genome shotgun (WGS) entry which is preliminary data.</text>
</comment>
<dbReference type="InterPro" id="IPR011333">
    <property type="entry name" value="SKP1/BTB/POZ_sf"/>
</dbReference>
<dbReference type="InterPro" id="IPR000210">
    <property type="entry name" value="BTB/POZ_dom"/>
</dbReference>
<dbReference type="PANTHER" id="PTHR47843:SF2">
    <property type="entry name" value="BTB DOMAIN-CONTAINING PROTEIN"/>
    <property type="match status" value="1"/>
</dbReference>
<dbReference type="EMBL" id="JAPZBR010000003">
    <property type="protein sequence ID" value="KAJ5357609.1"/>
    <property type="molecule type" value="Genomic_DNA"/>
</dbReference>
<name>A0A9W9UV14_PENBR</name>
<organism evidence="2 3">
    <name type="scientific">Penicillium brevicompactum</name>
    <dbReference type="NCBI Taxonomy" id="5074"/>
    <lineage>
        <taxon>Eukaryota</taxon>
        <taxon>Fungi</taxon>
        <taxon>Dikarya</taxon>
        <taxon>Ascomycota</taxon>
        <taxon>Pezizomycotina</taxon>
        <taxon>Eurotiomycetes</taxon>
        <taxon>Eurotiomycetidae</taxon>
        <taxon>Eurotiales</taxon>
        <taxon>Aspergillaceae</taxon>
        <taxon>Penicillium</taxon>
    </lineage>
</organism>
<proteinExistence type="predicted"/>
<dbReference type="PANTHER" id="PTHR47843">
    <property type="entry name" value="BTB DOMAIN-CONTAINING PROTEIN-RELATED"/>
    <property type="match status" value="1"/>
</dbReference>
<evidence type="ECO:0000313" key="3">
    <source>
        <dbReference type="Proteomes" id="UP001148299"/>
    </source>
</evidence>